<feature type="transmembrane region" description="Helical" evidence="10">
    <location>
        <begin position="68"/>
        <end position="92"/>
    </location>
</feature>
<dbReference type="PaxDb" id="195103-CPF_2694"/>
<evidence type="ECO:0000256" key="12">
    <source>
        <dbReference type="RuleBase" id="RU003484"/>
    </source>
</evidence>
<dbReference type="GO" id="GO:0043952">
    <property type="term" value="P:protein transport by the Sec complex"/>
    <property type="evidence" value="ECO:0007669"/>
    <property type="project" value="UniProtKB-UniRule"/>
</dbReference>
<evidence type="ECO:0000256" key="11">
    <source>
        <dbReference type="RuleBase" id="RU000537"/>
    </source>
</evidence>
<dbReference type="InterPro" id="IPR002208">
    <property type="entry name" value="SecY/SEC61-alpha"/>
</dbReference>
<dbReference type="InterPro" id="IPR030659">
    <property type="entry name" value="SecY_CS"/>
</dbReference>
<protein>
    <recommendedName>
        <fullName evidence="9 10">Protein translocase subunit SecY</fullName>
    </recommendedName>
</protein>
<name>A0A0H2YUG8_CLOP1</name>
<keyword evidence="15" id="KW-1185">Reference proteome</keyword>
<evidence type="ECO:0000313" key="14">
    <source>
        <dbReference type="EMBL" id="ABG84481.1"/>
    </source>
</evidence>
<keyword evidence="10" id="KW-1003">Cell membrane</keyword>
<evidence type="ECO:0000256" key="5">
    <source>
        <dbReference type="ARBA" id="ARBA00022927"/>
    </source>
</evidence>
<evidence type="ECO:0000256" key="8">
    <source>
        <dbReference type="ARBA" id="ARBA00023136"/>
    </source>
</evidence>
<dbReference type="Proteomes" id="UP000001823">
    <property type="component" value="Chromosome"/>
</dbReference>
<accession>A0A0H2YUG8</accession>
<keyword evidence="4 10" id="KW-0812">Transmembrane</keyword>
<comment type="subcellular location">
    <subcellularLocation>
        <location evidence="10">Cell membrane</location>
        <topology evidence="10">Multi-pass membrane protein</topology>
    </subcellularLocation>
    <subcellularLocation>
        <location evidence="1 12">Membrane</location>
        <topology evidence="1 12">Multi-pass membrane protein</topology>
    </subcellularLocation>
</comment>
<dbReference type="Pfam" id="PF00344">
    <property type="entry name" value="SecY"/>
    <property type="match status" value="1"/>
</dbReference>
<dbReference type="FunFam" id="1.10.3370.10:FF:000001">
    <property type="entry name" value="Preprotein translocase subunit SecY"/>
    <property type="match status" value="1"/>
</dbReference>
<dbReference type="NCBIfam" id="TIGR00967">
    <property type="entry name" value="3a0501s007"/>
    <property type="match status" value="1"/>
</dbReference>
<evidence type="ECO:0000256" key="9">
    <source>
        <dbReference type="ARBA" id="ARBA00039733"/>
    </source>
</evidence>
<dbReference type="RefSeq" id="WP_003460476.1">
    <property type="nucleotide sequence ID" value="NC_008261.1"/>
</dbReference>
<dbReference type="PROSITE" id="PS00755">
    <property type="entry name" value="SECY_1"/>
    <property type="match status" value="1"/>
</dbReference>
<reference evidence="14 15" key="1">
    <citation type="journal article" date="2006" name="Genome Res.">
        <title>Skewed genomic variability in strains of the toxigenic bacterial pathogen, Clostridium perfringens.</title>
        <authorList>
            <person name="Myers G.S."/>
            <person name="Rasko D.A."/>
            <person name="Cheung J.K."/>
            <person name="Ravel J."/>
            <person name="Seshadri R."/>
            <person name="Deboy R.T."/>
            <person name="Ren Q."/>
            <person name="Varga J."/>
            <person name="Awad M.M."/>
            <person name="Brinkac L.M."/>
            <person name="Daugherty S.C."/>
            <person name="Haft D.H."/>
            <person name="Dodson R.J."/>
            <person name="Madupu R."/>
            <person name="Nelson W.C."/>
            <person name="Rosovitz M.J."/>
            <person name="Sullivan S.A."/>
            <person name="Khouri H."/>
            <person name="Dimitrov G.I."/>
            <person name="Watkins K.L."/>
            <person name="Mulligan S."/>
            <person name="Benton J."/>
            <person name="Radune D."/>
            <person name="Fisher D.J."/>
            <person name="Atkins H.S."/>
            <person name="Hiscox T."/>
            <person name="Jost B.H."/>
            <person name="Billington S.J."/>
            <person name="Songer J.G."/>
            <person name="McClane B.A."/>
            <person name="Titball R.W."/>
            <person name="Rood J.I."/>
            <person name="Melville S.B."/>
            <person name="Paulsen I.T."/>
        </authorList>
    </citation>
    <scope>NUCLEOTIDE SEQUENCE [LARGE SCALE GENOMIC DNA]</scope>
    <source>
        <strain evidence="15">ATCC 13124 / DSM 756 / JCM 1290 / NCIMB 6125 / NCTC 8237 / S 107 / Type A</strain>
    </source>
</reference>
<feature type="transmembrane region" description="Helical" evidence="10">
    <location>
        <begin position="254"/>
        <end position="275"/>
    </location>
</feature>
<keyword evidence="7 10" id="KW-0811">Translocation</keyword>
<sequence>MLSTLRNAWKVQDLRKKIIWTVFLIAIFRMGSYIPVPGIDTDSLKALTQSGSLVSFYDLISGGSFSRFSIFALGVVPYINASIIMQLLTVAIPKLEQLSKEGDDGRKKIQKITRYASIVIGAITAYGSYVIINNVGALKSNSPVSMFLILLTLVVGSTFLMWLGDQITVKGVGNGTSLIIFANILSSLPMTGYQIYNLSKIGKINVVEVALFIFFTLALLAGVIYLSLAERRITVQYAGKAVGNKMMKGQSTHIPLSIIGTTVIAIIFAMSVMSFPTTIAQFFPEAGWSQWITGSSYSPFNAKTWMYPVLYALLTIFFTWFYTQITFKPDEMAENMHKSSGFIPGIRPGKPTEIYLEKVLNRISMFGGCFAAIIAVVPILVANYTPFQGIQFGGTSLLILVSVSLEIMRQLESQLTMRHYQGFLK</sequence>
<dbReference type="PANTHER" id="PTHR10906">
    <property type="entry name" value="SECY/SEC61-ALPHA FAMILY MEMBER"/>
    <property type="match status" value="1"/>
</dbReference>
<dbReference type="KEGG" id="cpf:CPF_2694"/>
<comment type="similarity">
    <text evidence="2 10 13">Belongs to the SecY/SEC61-alpha family.</text>
</comment>
<dbReference type="PRINTS" id="PR00303">
    <property type="entry name" value="SECYTRNLCASE"/>
</dbReference>
<dbReference type="InterPro" id="IPR026593">
    <property type="entry name" value="SecY"/>
</dbReference>
<evidence type="ECO:0000313" key="15">
    <source>
        <dbReference type="Proteomes" id="UP000001823"/>
    </source>
</evidence>
<dbReference type="SUPFAM" id="SSF103491">
    <property type="entry name" value="Preprotein translocase SecY subunit"/>
    <property type="match status" value="1"/>
</dbReference>
<dbReference type="AlphaFoldDB" id="A0A0H2YUG8"/>
<dbReference type="GeneID" id="93001029"/>
<dbReference type="InterPro" id="IPR023201">
    <property type="entry name" value="SecY_dom_sf"/>
</dbReference>
<gene>
    <name evidence="10 14" type="primary">secY</name>
    <name evidence="14" type="ordered locus">CPF_2694</name>
</gene>
<proteinExistence type="inferred from homology"/>
<keyword evidence="6 10" id="KW-1133">Transmembrane helix</keyword>
<feature type="transmembrane region" description="Helical" evidence="10">
    <location>
        <begin position="144"/>
        <end position="163"/>
    </location>
</feature>
<dbReference type="PIRSF" id="PIRSF004557">
    <property type="entry name" value="SecY"/>
    <property type="match status" value="1"/>
</dbReference>
<evidence type="ECO:0000256" key="10">
    <source>
        <dbReference type="HAMAP-Rule" id="MF_01465"/>
    </source>
</evidence>
<evidence type="ECO:0000256" key="4">
    <source>
        <dbReference type="ARBA" id="ARBA00022692"/>
    </source>
</evidence>
<dbReference type="eggNOG" id="COG0201">
    <property type="taxonomic scope" value="Bacteria"/>
</dbReference>
<dbReference type="GO" id="GO:0065002">
    <property type="term" value="P:intracellular protein transmembrane transport"/>
    <property type="evidence" value="ECO:0007669"/>
    <property type="project" value="UniProtKB-UniRule"/>
</dbReference>
<feature type="transmembrane region" description="Helical" evidence="10">
    <location>
        <begin position="390"/>
        <end position="408"/>
    </location>
</feature>
<comment type="subunit">
    <text evidence="10">Component of the Sec protein translocase complex. Heterotrimer consisting of SecY, SecE and SecG subunits. The heterotrimers can form oligomers, although 1 heterotrimer is thought to be able to translocate proteins. Interacts with the ribosome. Interacts with SecDF, and other proteins may be involved. Interacts with SecA.</text>
</comment>
<evidence type="ECO:0000256" key="6">
    <source>
        <dbReference type="ARBA" id="ARBA00022989"/>
    </source>
</evidence>
<dbReference type="GO" id="GO:0006605">
    <property type="term" value="P:protein targeting"/>
    <property type="evidence" value="ECO:0007669"/>
    <property type="project" value="UniProtKB-UniRule"/>
</dbReference>
<feature type="transmembrane region" description="Helical" evidence="10">
    <location>
        <begin position="305"/>
        <end position="323"/>
    </location>
</feature>
<feature type="transmembrane region" description="Helical" evidence="10">
    <location>
        <begin position="112"/>
        <end position="132"/>
    </location>
</feature>
<dbReference type="STRING" id="195103.CPF_2694"/>
<evidence type="ECO:0000256" key="3">
    <source>
        <dbReference type="ARBA" id="ARBA00022448"/>
    </source>
</evidence>
<evidence type="ECO:0000256" key="1">
    <source>
        <dbReference type="ARBA" id="ARBA00004141"/>
    </source>
</evidence>
<dbReference type="GO" id="GO:0005886">
    <property type="term" value="C:plasma membrane"/>
    <property type="evidence" value="ECO:0007669"/>
    <property type="project" value="UniProtKB-SubCell"/>
</dbReference>
<comment type="function">
    <text evidence="10 11">The central subunit of the protein translocation channel SecYEG. Consists of two halves formed by TMs 1-5 and 6-10. These two domains form a lateral gate at the front which open onto the bilayer between TMs 2 and 7, and are clamped together by SecE at the back. The channel is closed by both a pore ring composed of hydrophobic SecY resides and a short helix (helix 2A) on the extracellular side of the membrane which forms a plug. The plug probably moves laterally to allow the channel to open. The ring and the pore may move independently.</text>
</comment>
<dbReference type="Gene3D" id="1.10.3370.10">
    <property type="entry name" value="SecY subunit domain"/>
    <property type="match status" value="1"/>
</dbReference>
<feature type="transmembrane region" description="Helical" evidence="10">
    <location>
        <begin position="18"/>
        <end position="36"/>
    </location>
</feature>
<keyword evidence="8 10" id="KW-0472">Membrane</keyword>
<feature type="transmembrane region" description="Helical" evidence="10">
    <location>
        <begin position="208"/>
        <end position="228"/>
    </location>
</feature>
<evidence type="ECO:0000256" key="2">
    <source>
        <dbReference type="ARBA" id="ARBA00005751"/>
    </source>
</evidence>
<organism evidence="14 15">
    <name type="scientific">Clostridium perfringens (strain ATCC 13124 / DSM 756 / JCM 1290 / NCIMB 6125 / NCTC 8237 / Type A)</name>
    <dbReference type="NCBI Taxonomy" id="195103"/>
    <lineage>
        <taxon>Bacteria</taxon>
        <taxon>Bacillati</taxon>
        <taxon>Bacillota</taxon>
        <taxon>Clostridia</taxon>
        <taxon>Eubacteriales</taxon>
        <taxon>Clostridiaceae</taxon>
        <taxon>Clostridium</taxon>
    </lineage>
</organism>
<feature type="transmembrane region" description="Helical" evidence="10">
    <location>
        <begin position="363"/>
        <end position="384"/>
    </location>
</feature>
<evidence type="ECO:0000256" key="13">
    <source>
        <dbReference type="RuleBase" id="RU004349"/>
    </source>
</evidence>
<evidence type="ECO:0000256" key="7">
    <source>
        <dbReference type="ARBA" id="ARBA00023010"/>
    </source>
</evidence>
<keyword evidence="3 10" id="KW-0813">Transport</keyword>
<feature type="transmembrane region" description="Helical" evidence="10">
    <location>
        <begin position="175"/>
        <end position="196"/>
    </location>
</feature>
<dbReference type="HOGENOM" id="CLU_030313_0_0_9"/>
<dbReference type="PROSITE" id="PS00756">
    <property type="entry name" value="SECY_2"/>
    <property type="match status" value="1"/>
</dbReference>
<dbReference type="HAMAP" id="MF_01465">
    <property type="entry name" value="SecY"/>
    <property type="match status" value="1"/>
</dbReference>
<dbReference type="EMBL" id="CP000246">
    <property type="protein sequence ID" value="ABG84481.1"/>
    <property type="molecule type" value="Genomic_DNA"/>
</dbReference>
<keyword evidence="5 10" id="KW-0653">Protein transport</keyword>